<dbReference type="InterPro" id="IPR018637">
    <property type="entry name" value="DUF2059"/>
</dbReference>
<dbReference type="Pfam" id="PF09832">
    <property type="entry name" value="DUF2059"/>
    <property type="match status" value="1"/>
</dbReference>
<proteinExistence type="predicted"/>
<evidence type="ECO:0000256" key="1">
    <source>
        <dbReference type="SAM" id="SignalP"/>
    </source>
</evidence>
<dbReference type="PROSITE" id="PS51257">
    <property type="entry name" value="PROKAR_LIPOPROTEIN"/>
    <property type="match status" value="1"/>
</dbReference>
<reference evidence="3 4" key="1">
    <citation type="submission" date="2019-12" db="EMBL/GenBank/DDBJ databases">
        <title>Novel species isolated from a subtropical stream in China.</title>
        <authorList>
            <person name="Lu H."/>
        </authorList>
    </citation>
    <scope>NUCLEOTIDE SEQUENCE [LARGE SCALE GENOMIC DNA]</scope>
    <source>
        <strain evidence="3 4">FT127W</strain>
    </source>
</reference>
<feature type="domain" description="DUF2059" evidence="2">
    <location>
        <begin position="111"/>
        <end position="164"/>
    </location>
</feature>
<name>A0A7X4HCX1_9BURK</name>
<dbReference type="AlphaFoldDB" id="A0A7X4HCX1"/>
<dbReference type="RefSeq" id="WP_161072381.1">
    <property type="nucleotide sequence ID" value="NZ_CP086370.1"/>
</dbReference>
<feature type="chain" id="PRO_5030545354" evidence="1">
    <location>
        <begin position="22"/>
        <end position="181"/>
    </location>
</feature>
<dbReference type="EMBL" id="WWCU01000011">
    <property type="protein sequence ID" value="MYN08042.1"/>
    <property type="molecule type" value="Genomic_DNA"/>
</dbReference>
<comment type="caution">
    <text evidence="3">The sequence shown here is derived from an EMBL/GenBank/DDBJ whole genome shotgun (WGS) entry which is preliminary data.</text>
</comment>
<organism evidence="3 4">
    <name type="scientific">Pseudoduganella aquatica</name>
    <dbReference type="NCBI Taxonomy" id="2660641"/>
    <lineage>
        <taxon>Bacteria</taxon>
        <taxon>Pseudomonadati</taxon>
        <taxon>Pseudomonadota</taxon>
        <taxon>Betaproteobacteria</taxon>
        <taxon>Burkholderiales</taxon>
        <taxon>Oxalobacteraceae</taxon>
        <taxon>Telluria group</taxon>
        <taxon>Pseudoduganella</taxon>
    </lineage>
</organism>
<dbReference type="Proteomes" id="UP000450676">
    <property type="component" value="Unassembled WGS sequence"/>
</dbReference>
<evidence type="ECO:0000259" key="2">
    <source>
        <dbReference type="Pfam" id="PF09832"/>
    </source>
</evidence>
<evidence type="ECO:0000313" key="3">
    <source>
        <dbReference type="EMBL" id="MYN08042.1"/>
    </source>
</evidence>
<evidence type="ECO:0000313" key="4">
    <source>
        <dbReference type="Proteomes" id="UP000450676"/>
    </source>
</evidence>
<gene>
    <name evidence="3" type="ORF">GTP77_11930</name>
</gene>
<accession>A0A7X4HCX1</accession>
<sequence length="181" mass="19723">MKKIVALLAAALALSCAPAMAQNAVPSAESTAAAKQLMEAINARGLMQASMQQMTAQMPQMLRAMSGGMIETRARGMTPAKKAAAQAELEKMIPAMTASLQKFFADPALFDELERETTAIYARNYTVDEMRELLAFYRSPIGAKMLATMPKVMQESMQTSQKIILPRMGKIVEEMTANLVN</sequence>
<keyword evidence="1" id="KW-0732">Signal</keyword>
<keyword evidence="4" id="KW-1185">Reference proteome</keyword>
<feature type="signal peptide" evidence="1">
    <location>
        <begin position="1"/>
        <end position="21"/>
    </location>
</feature>
<protein>
    <submittedName>
        <fullName evidence="3">DUF2059 domain-containing protein</fullName>
    </submittedName>
</protein>